<feature type="transmembrane region" description="Helical" evidence="1">
    <location>
        <begin position="33"/>
        <end position="55"/>
    </location>
</feature>
<protein>
    <submittedName>
        <fullName evidence="2">Uncharacterized protein</fullName>
    </submittedName>
</protein>
<dbReference type="STRING" id="419005.HMPREF1860_01584"/>
<evidence type="ECO:0000313" key="2">
    <source>
        <dbReference type="EMBL" id="KXB76530.1"/>
    </source>
</evidence>
<dbReference type="PATRIC" id="fig|419005.5.peg.1583"/>
<dbReference type="EMBL" id="LSDL01000089">
    <property type="protein sequence ID" value="KXB76530.1"/>
    <property type="molecule type" value="Genomic_DNA"/>
</dbReference>
<dbReference type="AlphaFoldDB" id="A0A134B9I0"/>
<accession>A0A134B9I0</accession>
<evidence type="ECO:0000256" key="1">
    <source>
        <dbReference type="SAM" id="Phobius"/>
    </source>
</evidence>
<sequence>MQHSFALFAKGGRRSWQAAEIASRIFIHTSSKIVITFIFVAPEYIQYGSAIVLFYKI</sequence>
<evidence type="ECO:0000313" key="3">
    <source>
        <dbReference type="Proteomes" id="UP000070531"/>
    </source>
</evidence>
<keyword evidence="1" id="KW-0472">Membrane</keyword>
<reference evidence="2 3" key="1">
    <citation type="submission" date="2016-01" db="EMBL/GenBank/DDBJ databases">
        <authorList>
            <person name="Oliw E.H."/>
        </authorList>
    </citation>
    <scope>NUCLEOTIDE SEQUENCE [LARGE SCALE GENOMIC DNA]</scope>
    <source>
        <strain evidence="2 3">DNF00307</strain>
    </source>
</reference>
<keyword evidence="1" id="KW-0812">Transmembrane</keyword>
<gene>
    <name evidence="2" type="ORF">HMPREF1860_01584</name>
</gene>
<name>A0A134B9I0_9BACT</name>
<proteinExistence type="predicted"/>
<dbReference type="Proteomes" id="UP000070531">
    <property type="component" value="Unassembled WGS sequence"/>
</dbReference>
<comment type="caution">
    <text evidence="2">The sequence shown here is derived from an EMBL/GenBank/DDBJ whole genome shotgun (WGS) entry which is preliminary data.</text>
</comment>
<keyword evidence="1" id="KW-1133">Transmembrane helix</keyword>
<organism evidence="2">
    <name type="scientific">Prevotella amnii</name>
    <dbReference type="NCBI Taxonomy" id="419005"/>
    <lineage>
        <taxon>Bacteria</taxon>
        <taxon>Pseudomonadati</taxon>
        <taxon>Bacteroidota</taxon>
        <taxon>Bacteroidia</taxon>
        <taxon>Bacteroidales</taxon>
        <taxon>Prevotellaceae</taxon>
        <taxon>Prevotella</taxon>
    </lineage>
</organism>